<dbReference type="AlphaFoldDB" id="A0A7S1EYX7"/>
<accession>A0A7S1EYX7</accession>
<feature type="region of interest" description="Disordered" evidence="1">
    <location>
        <begin position="325"/>
        <end position="368"/>
    </location>
</feature>
<reference evidence="2" key="1">
    <citation type="submission" date="2021-01" db="EMBL/GenBank/DDBJ databases">
        <authorList>
            <person name="Corre E."/>
            <person name="Pelletier E."/>
            <person name="Niang G."/>
            <person name="Scheremetjew M."/>
            <person name="Finn R."/>
            <person name="Kale V."/>
            <person name="Holt S."/>
            <person name="Cochrane G."/>
            <person name="Meng A."/>
            <person name="Brown T."/>
            <person name="Cohen L."/>
        </authorList>
    </citation>
    <scope>NUCLEOTIDE SEQUENCE</scope>
</reference>
<feature type="region of interest" description="Disordered" evidence="1">
    <location>
        <begin position="224"/>
        <end position="244"/>
    </location>
</feature>
<feature type="region of interest" description="Disordered" evidence="1">
    <location>
        <begin position="494"/>
        <end position="521"/>
    </location>
</feature>
<name>A0A7S1EYX7_NOCSC</name>
<protein>
    <submittedName>
        <fullName evidence="2">Uncharacterized protein</fullName>
    </submittedName>
</protein>
<evidence type="ECO:0000256" key="1">
    <source>
        <dbReference type="SAM" id="MobiDB-lite"/>
    </source>
</evidence>
<organism evidence="2">
    <name type="scientific">Noctiluca scintillans</name>
    <name type="common">Sea sparkle</name>
    <name type="synonym">Red tide dinoflagellate</name>
    <dbReference type="NCBI Taxonomy" id="2966"/>
    <lineage>
        <taxon>Eukaryota</taxon>
        <taxon>Sar</taxon>
        <taxon>Alveolata</taxon>
        <taxon>Dinophyceae</taxon>
        <taxon>Noctilucales</taxon>
        <taxon>Noctilucaceae</taxon>
        <taxon>Noctiluca</taxon>
    </lineage>
</organism>
<evidence type="ECO:0000313" key="2">
    <source>
        <dbReference type="EMBL" id="CAD8832060.1"/>
    </source>
</evidence>
<sequence>MSKEDPQCAEMQRYLSLVSDRRHLVEILEEQVVEEAFLRTQCQVTDEHVRVCEEREETLLQHIVDLRLHNSNDGTLFEVEDDILIEMYRKQTWTHLFETHCAVSMHANTRKARRCVAVQQRNRQMRELIQSMEEQMVPSAFKSHVSGHSPAVLSDLRGAPRRPRSWTCVSQSDNPFDVLPVLWESSEFLLDEDSSTEDTSLVLCVCDAEVGASFEGASLAVPQGCPEEDAHSNTEGEPLSALGDVFDAGYDSYDEMGSSSSASASLASTQESCENDVDCGAAAESPSALDDLFRSAAEFHDSGQMPLALHLDVCVGGRSASPADALSVSVEAPEDVDPSPRGVSPSLGESREAVDVPSSPLGSNESDSEVDVTFLGTEAFVDPVGCFCRSPCSSKEAVEVKVAPRTKQVVVAPPCGLPRILELNSSSTLLKPTPLSVYSAPLDSHEAVAMPATLPRSICPSSFGHITRVVREARGAITDANFVEIDLDEFCTEASPTPGTGLAEPQGAAPQRSGSGASGRVPGCCSEPHLFDEAHVDLIEVDLDGEFYFFDEV</sequence>
<gene>
    <name evidence="2" type="ORF">NSCI0253_LOCUS6407</name>
</gene>
<proteinExistence type="predicted"/>
<dbReference type="EMBL" id="HBFQ01009149">
    <property type="protein sequence ID" value="CAD8832060.1"/>
    <property type="molecule type" value="Transcribed_RNA"/>
</dbReference>